<reference evidence="1" key="1">
    <citation type="journal article" date="2020" name="mSystems">
        <title>Genome- and Community-Level Interaction Insights into Carbon Utilization and Element Cycling Functions of Hydrothermarchaeota in Hydrothermal Sediment.</title>
        <authorList>
            <person name="Zhou Z."/>
            <person name="Liu Y."/>
            <person name="Xu W."/>
            <person name="Pan J."/>
            <person name="Luo Z.H."/>
            <person name="Li M."/>
        </authorList>
    </citation>
    <scope>NUCLEOTIDE SEQUENCE [LARGE SCALE GENOMIC DNA]</scope>
    <source>
        <strain evidence="1">SpSt-243</strain>
    </source>
</reference>
<dbReference type="EMBL" id="DSKI01000492">
    <property type="protein sequence ID" value="HEB43915.1"/>
    <property type="molecule type" value="Genomic_DNA"/>
</dbReference>
<sequence>MSVRCSLWTVDNEQVTVPIHLAYCSLAAALRRYARARSPYLAIVVVETPDAINSFVAAGRLYLEQILGRKESGNPFVRAIRRTKTDRLTEAEIYRDADAGRSILVCASLDDIEEELRLFADIVEVIREPTSAQITATFRKYGHVLSKDDEQMIAGETWKRLVYAFQRSHQSRLMLMMGQRSPT</sequence>
<evidence type="ECO:0000313" key="1">
    <source>
        <dbReference type="EMBL" id="HEB43915.1"/>
    </source>
</evidence>
<gene>
    <name evidence="1" type="ORF">ENP70_09505</name>
</gene>
<comment type="caution">
    <text evidence="1">The sequence shown here is derived from an EMBL/GenBank/DDBJ whole genome shotgun (WGS) entry which is preliminary data.</text>
</comment>
<name>A0A7C1NTL0_9HYPH</name>
<dbReference type="AlphaFoldDB" id="A0A7C1NTL0"/>
<proteinExistence type="predicted"/>
<organism evidence="1">
    <name type="scientific">Agrobacterium albertimagni</name>
    <dbReference type="NCBI Taxonomy" id="147266"/>
    <lineage>
        <taxon>Bacteria</taxon>
        <taxon>Pseudomonadati</taxon>
        <taxon>Pseudomonadota</taxon>
        <taxon>Alphaproteobacteria</taxon>
        <taxon>Hyphomicrobiales</taxon>
        <taxon>Rhizobiaceae</taxon>
        <taxon>Rhizobium/Agrobacterium group</taxon>
        <taxon>Agrobacterium</taxon>
    </lineage>
</organism>
<protein>
    <submittedName>
        <fullName evidence="1">Uncharacterized protein</fullName>
    </submittedName>
</protein>
<accession>A0A7C1NTL0</accession>